<dbReference type="InterPro" id="IPR006311">
    <property type="entry name" value="TAT_signal"/>
</dbReference>
<protein>
    <submittedName>
        <fullName evidence="1">NAD(P)/FAD-dependent oxidoreductase</fullName>
    </submittedName>
</protein>
<dbReference type="EMBL" id="JADQDO010000001">
    <property type="protein sequence ID" value="MBF9232594.1"/>
    <property type="molecule type" value="Genomic_DNA"/>
</dbReference>
<dbReference type="PROSITE" id="PS51318">
    <property type="entry name" value="TAT"/>
    <property type="match status" value="1"/>
</dbReference>
<gene>
    <name evidence="1" type="ORF">I2H38_04300</name>
</gene>
<dbReference type="Proteomes" id="UP000599312">
    <property type="component" value="Unassembled WGS sequence"/>
</dbReference>
<comment type="caution">
    <text evidence="1">The sequence shown here is derived from an EMBL/GenBank/DDBJ whole genome shotgun (WGS) entry which is preliminary data.</text>
</comment>
<dbReference type="InterPro" id="IPR036188">
    <property type="entry name" value="FAD/NAD-bd_sf"/>
</dbReference>
<keyword evidence="2" id="KW-1185">Reference proteome</keyword>
<dbReference type="RefSeq" id="WP_196270541.1">
    <property type="nucleotide sequence ID" value="NZ_JADQDO010000001.1"/>
</dbReference>
<evidence type="ECO:0000313" key="1">
    <source>
        <dbReference type="EMBL" id="MBF9232594.1"/>
    </source>
</evidence>
<reference evidence="1" key="1">
    <citation type="submission" date="2020-11" db="EMBL/GenBank/DDBJ databases">
        <authorList>
            <person name="Kim M.K."/>
        </authorList>
    </citation>
    <scope>NUCLEOTIDE SEQUENCE</scope>
    <source>
        <strain evidence="1">BT350</strain>
    </source>
</reference>
<name>A0A931FLZ9_9HYPH</name>
<evidence type="ECO:0000313" key="2">
    <source>
        <dbReference type="Proteomes" id="UP000599312"/>
    </source>
</evidence>
<dbReference type="Pfam" id="PF13450">
    <property type="entry name" value="NAD_binding_8"/>
    <property type="match status" value="1"/>
</dbReference>
<sequence length="625" mass="69406">MITRRDFLNGVSLTIAAGLAPIDLVRAEQLVPGALAADYYPPALTGLRGSHPGSFEPAHGLAREGSKFAFDAVPVEEDYDLAIVGGGISGLSAAWFYREKHGADKKILILDNHDDFGGHAKRNEFRAGDRLILGYGGTESMESPRTGYSKVASSLLKSLAIDIDRFTTAFDRTFYHSHKLSRGVFFDKDNWGRDKLVTGDPSWLMDDDQLPDKLNARPIKQFVNDFPLSAKDKAALIAFYAKPKDYLKGKSKDEKKEYLAKTSYRDFLLKNVKLSEKAAMYFQGRFNDLYASCSDTVSALTAMETGFPGFAGLKIAEEDGASKDSEDPYICHFPDGNASIARLLVRSLIPAVAVGNTMDDVVLAKFDYSKLDTSASPVRIRLNSIGLNVANVKDGVDVTYINAGKLHKVRAKKTILAGWNMLIPFIAPEIPEEQKLALRQNVKLPLIYTNVIIRNWHPFVKLGVHDIYSPTMPYARIKMDYPVSLGDYRFPKTPDEPMCVHMYCALTSPNQGMDTRTQAQIGRQFLLETPYEKLEHTVRDQLSRMLAGSGFDEGRDIQGITVNRWPHGYSYSKNELFEESDAMETTIALARKPFGNVAIANADAGWEPLTQSAIDQAWRAVNELA</sequence>
<dbReference type="Gene3D" id="3.50.50.60">
    <property type="entry name" value="FAD/NAD(P)-binding domain"/>
    <property type="match status" value="1"/>
</dbReference>
<dbReference type="AlphaFoldDB" id="A0A931FLZ9"/>
<dbReference type="SUPFAM" id="SSF51905">
    <property type="entry name" value="FAD/NAD(P)-binding domain"/>
    <property type="match status" value="2"/>
</dbReference>
<proteinExistence type="predicted"/>
<organism evidence="1 2">
    <name type="scientific">Microvirga alba</name>
    <dbReference type="NCBI Taxonomy" id="2791025"/>
    <lineage>
        <taxon>Bacteria</taxon>
        <taxon>Pseudomonadati</taxon>
        <taxon>Pseudomonadota</taxon>
        <taxon>Alphaproteobacteria</taxon>
        <taxon>Hyphomicrobiales</taxon>
        <taxon>Methylobacteriaceae</taxon>
        <taxon>Microvirga</taxon>
    </lineage>
</organism>
<accession>A0A931FLZ9</accession>